<comment type="similarity">
    <text evidence="2">Belongs to the methyl-accepting chemotaxis (MCP) protein family.</text>
</comment>
<dbReference type="Pfam" id="PF00015">
    <property type="entry name" value="MCPsignal"/>
    <property type="match status" value="1"/>
</dbReference>
<dbReference type="GO" id="GO:0005886">
    <property type="term" value="C:plasma membrane"/>
    <property type="evidence" value="ECO:0007669"/>
    <property type="project" value="TreeGrafter"/>
</dbReference>
<comment type="caution">
    <text evidence="5">The sequence shown here is derived from an EMBL/GenBank/DDBJ whole genome shotgun (WGS) entry which is preliminary data.</text>
</comment>
<dbReference type="Gene3D" id="3.30.450.20">
    <property type="entry name" value="PAS domain"/>
    <property type="match status" value="1"/>
</dbReference>
<evidence type="ECO:0000313" key="6">
    <source>
        <dbReference type="Proteomes" id="UP000249524"/>
    </source>
</evidence>
<keyword evidence="1" id="KW-0145">Chemotaxis</keyword>
<dbReference type="GO" id="GO:0006935">
    <property type="term" value="P:chemotaxis"/>
    <property type="evidence" value="ECO:0007669"/>
    <property type="project" value="UniProtKB-KW"/>
</dbReference>
<name>A0A328B6P3_9CAUL</name>
<evidence type="ECO:0000259" key="4">
    <source>
        <dbReference type="PROSITE" id="PS50111"/>
    </source>
</evidence>
<keyword evidence="3" id="KW-0807">Transducer</keyword>
<dbReference type="Proteomes" id="UP000249524">
    <property type="component" value="Unassembled WGS sequence"/>
</dbReference>
<evidence type="ECO:0000256" key="3">
    <source>
        <dbReference type="PROSITE-ProRule" id="PRU00284"/>
    </source>
</evidence>
<dbReference type="GO" id="GO:0004888">
    <property type="term" value="F:transmembrane signaling receptor activity"/>
    <property type="evidence" value="ECO:0007669"/>
    <property type="project" value="InterPro"/>
</dbReference>
<dbReference type="PROSITE" id="PS50111">
    <property type="entry name" value="CHEMOTAXIS_TRANSDUC_2"/>
    <property type="match status" value="1"/>
</dbReference>
<reference evidence="5 6" key="1">
    <citation type="submission" date="2018-05" db="EMBL/GenBank/DDBJ databases">
        <authorList>
            <person name="Lanie J.A."/>
            <person name="Ng W.-L."/>
            <person name="Kazmierczak K.M."/>
            <person name="Andrzejewski T.M."/>
            <person name="Davidsen T.M."/>
            <person name="Wayne K.J."/>
            <person name="Tettelin H."/>
            <person name="Glass J.I."/>
            <person name="Rusch D."/>
            <person name="Podicherti R."/>
            <person name="Tsui H.-C.T."/>
            <person name="Winkler M.E."/>
        </authorList>
    </citation>
    <scope>NUCLEOTIDE SEQUENCE [LARGE SCALE GENOMIC DNA]</scope>
    <source>
        <strain evidence="5 6">BUT-10</strain>
    </source>
</reference>
<evidence type="ECO:0000313" key="5">
    <source>
        <dbReference type="EMBL" id="RAK63060.1"/>
    </source>
</evidence>
<dbReference type="SUPFAM" id="SSF58104">
    <property type="entry name" value="Methyl-accepting chemotaxis protein (MCP) signaling domain"/>
    <property type="match status" value="1"/>
</dbReference>
<dbReference type="PANTHER" id="PTHR43531:SF11">
    <property type="entry name" value="METHYL-ACCEPTING CHEMOTAXIS PROTEIN 3"/>
    <property type="match status" value="1"/>
</dbReference>
<organism evidence="5 6">
    <name type="scientific">Phenylobacterium kunshanense</name>
    <dbReference type="NCBI Taxonomy" id="1445034"/>
    <lineage>
        <taxon>Bacteria</taxon>
        <taxon>Pseudomonadati</taxon>
        <taxon>Pseudomonadota</taxon>
        <taxon>Alphaproteobacteria</taxon>
        <taxon>Caulobacterales</taxon>
        <taxon>Caulobacteraceae</taxon>
        <taxon>Phenylobacterium</taxon>
    </lineage>
</organism>
<dbReference type="Gene3D" id="6.10.250.3200">
    <property type="match status" value="1"/>
</dbReference>
<evidence type="ECO:0000256" key="1">
    <source>
        <dbReference type="ARBA" id="ARBA00022500"/>
    </source>
</evidence>
<dbReference type="GO" id="GO:0007165">
    <property type="term" value="P:signal transduction"/>
    <property type="evidence" value="ECO:0007669"/>
    <property type="project" value="UniProtKB-KW"/>
</dbReference>
<dbReference type="EMBL" id="QFYS01000009">
    <property type="protein sequence ID" value="RAK63060.1"/>
    <property type="molecule type" value="Genomic_DNA"/>
</dbReference>
<dbReference type="PANTHER" id="PTHR43531">
    <property type="entry name" value="PROTEIN ICFG"/>
    <property type="match status" value="1"/>
</dbReference>
<dbReference type="InterPro" id="IPR051310">
    <property type="entry name" value="MCP_chemotaxis"/>
</dbReference>
<evidence type="ECO:0000256" key="2">
    <source>
        <dbReference type="ARBA" id="ARBA00029447"/>
    </source>
</evidence>
<feature type="domain" description="Methyl-accepting transducer" evidence="4">
    <location>
        <begin position="44"/>
        <end position="109"/>
    </location>
</feature>
<gene>
    <name evidence="5" type="ORF">DJ019_17460</name>
</gene>
<keyword evidence="6" id="KW-1185">Reference proteome</keyword>
<dbReference type="InterPro" id="IPR004089">
    <property type="entry name" value="MCPsignal_dom"/>
</dbReference>
<protein>
    <submittedName>
        <fullName evidence="5">Chemotaxis protein</fullName>
    </submittedName>
</protein>
<accession>A0A328B6P3</accession>
<dbReference type="OrthoDB" id="9814866at2"/>
<dbReference type="InterPro" id="IPR004090">
    <property type="entry name" value="Chemotax_Me-accpt_rcpt"/>
</dbReference>
<proteinExistence type="inferred from homology"/>
<sequence length="381" mass="40716">MVTLVTTHQALPIVLETRRREVGVSDSGEGLVPERILELSERLSKAAADSIGEISDVNREAKMLAINALITAARAGEAGKGFAVVAEEFKRISSNIDEVTLSLQSRVQADLQELSAVGAAILDHLRGQRLADLALNAIEIIDRNLYERTCDVRWWATDSAVVDCVALGSEPAAKHASGRLKVILDAYTVYLDLWVCDANGRVMATGRPERYPRVVGSSVAGADWFNQARRTASGQEFVACDVGCQPLLGDAAVATYAAAIRKDGAVDGPVIGVLGIHFDWQPQANAVVDGVRLTDEERGRSRVLLLDASGRVLASSDRQGVLSETFRLPAQSQGMGSYADGGVTVGYALTPGYETYQGLGWYGCIVQGERKSVARTASRAA</sequence>
<dbReference type="PRINTS" id="PR00260">
    <property type="entry name" value="CHEMTRNSDUCR"/>
</dbReference>
<dbReference type="AlphaFoldDB" id="A0A328B6P3"/>